<keyword evidence="10" id="KW-1185">Reference proteome</keyword>
<keyword evidence="1 5" id="KW-0963">Cytoplasm</keyword>
<evidence type="ECO:0000256" key="1">
    <source>
        <dbReference type="ARBA" id="ARBA00022490"/>
    </source>
</evidence>
<reference evidence="9 10" key="1">
    <citation type="submission" date="2024-04" db="EMBL/GenBank/DDBJ databases">
        <title>Genome sequencing and metabolic network reconstruction of aminoacids and betaine degradation by Anoxynatronum sibiricum.</title>
        <authorList>
            <person name="Detkova E.N."/>
            <person name="Boltjanskaja Y.V."/>
            <person name="Mardanov A.V."/>
            <person name="Kevbrin V."/>
        </authorList>
    </citation>
    <scope>NUCLEOTIDE SEQUENCE [LARGE SCALE GENOMIC DNA]</scope>
    <source>
        <strain evidence="9 10">Z-7981</strain>
    </source>
</reference>
<dbReference type="RefSeq" id="WP_343184690.1">
    <property type="nucleotide sequence ID" value="NZ_JBCITM010000002.1"/>
</dbReference>
<evidence type="ECO:0000259" key="8">
    <source>
        <dbReference type="Pfam" id="PF13742"/>
    </source>
</evidence>
<evidence type="ECO:0000256" key="3">
    <source>
        <dbReference type="ARBA" id="ARBA00022801"/>
    </source>
</evidence>
<dbReference type="PANTHER" id="PTHR30008:SF0">
    <property type="entry name" value="EXODEOXYRIBONUCLEASE 7 LARGE SUBUNIT"/>
    <property type="match status" value="1"/>
</dbReference>
<dbReference type="InterPro" id="IPR003753">
    <property type="entry name" value="Exonuc_VII_L"/>
</dbReference>
<dbReference type="EC" id="3.1.11.6" evidence="5"/>
<keyword evidence="4 5" id="KW-0269">Exonuclease</keyword>
<dbReference type="HAMAP" id="MF_00378">
    <property type="entry name" value="Exonuc_7_L"/>
    <property type="match status" value="1"/>
</dbReference>
<dbReference type="Gene3D" id="2.40.50.1010">
    <property type="match status" value="1"/>
</dbReference>
<evidence type="ECO:0000256" key="5">
    <source>
        <dbReference type="HAMAP-Rule" id="MF_00378"/>
    </source>
</evidence>
<feature type="domain" description="Exonuclease VII large subunit C-terminal" evidence="7">
    <location>
        <begin position="127"/>
        <end position="343"/>
    </location>
</feature>
<sequence>MIDIRIKTLSVSQLNLYIKRLIQADPILHMVQVGGEVSNCTYHSSGHVYFSLKDENSRIRCVMFRQQVQLQSFRMKDGMRVTVSGAVSLYERDGQYQIIATHVEETGLGDWFLAFQKLKEKLDKEGLMDASQKKTLPPFPENIGIITSQSGAALQDFLTVLKRRWPIAKLYLFPAQVQGEQAPSSLTAAVNIAATHPLDLILLGRGGGSVEELWAFNSESLAYAIARSPIPVVTGIGHETDFTIADFVADQRANTPTAAAELAVPDHILLERQLNQLVTRLKRSTNERIERHRHQLDNLYHSTPLRSPRSFLEERQQALDMVQHRMITHIKGTLREHQMVLQHKGEQLNQLSPLNVLGRGYAFVRDQSDNMIATIQQVKTAETVCVQLHDGHFQAQVTNVEKTSKE</sequence>
<evidence type="ECO:0000313" key="9">
    <source>
        <dbReference type="EMBL" id="MEN1759321.1"/>
    </source>
</evidence>
<evidence type="ECO:0000256" key="4">
    <source>
        <dbReference type="ARBA" id="ARBA00022839"/>
    </source>
</evidence>
<dbReference type="GO" id="GO:0008855">
    <property type="term" value="F:exodeoxyribonuclease VII activity"/>
    <property type="evidence" value="ECO:0007669"/>
    <property type="project" value="UniProtKB-EC"/>
</dbReference>
<comment type="similarity">
    <text evidence="5 6">Belongs to the XseA family.</text>
</comment>
<name>A0ABU9VQB5_9CLOT</name>
<dbReference type="NCBIfam" id="TIGR00237">
    <property type="entry name" value="xseA"/>
    <property type="match status" value="1"/>
</dbReference>
<comment type="function">
    <text evidence="5">Bidirectionally degrades single-stranded DNA into large acid-insoluble oligonucleotides, which are then degraded further into small acid-soluble oligonucleotides.</text>
</comment>
<evidence type="ECO:0000256" key="6">
    <source>
        <dbReference type="RuleBase" id="RU004355"/>
    </source>
</evidence>
<comment type="subunit">
    <text evidence="5">Heterooligomer composed of large and small subunits.</text>
</comment>
<dbReference type="InterPro" id="IPR025824">
    <property type="entry name" value="OB-fold_nuc-bd_dom"/>
</dbReference>
<feature type="domain" description="OB-fold nucleic acid binding" evidence="8">
    <location>
        <begin position="9"/>
        <end position="103"/>
    </location>
</feature>
<comment type="subcellular location">
    <subcellularLocation>
        <location evidence="5 6">Cytoplasm</location>
    </subcellularLocation>
</comment>
<dbReference type="EMBL" id="JBCITM010000002">
    <property type="protein sequence ID" value="MEN1759321.1"/>
    <property type="molecule type" value="Genomic_DNA"/>
</dbReference>
<proteinExistence type="inferred from homology"/>
<dbReference type="Proteomes" id="UP001407405">
    <property type="component" value="Unassembled WGS sequence"/>
</dbReference>
<evidence type="ECO:0000259" key="7">
    <source>
        <dbReference type="Pfam" id="PF02601"/>
    </source>
</evidence>
<accession>A0ABU9VQB5</accession>
<gene>
    <name evidence="5 9" type="primary">xseA</name>
    <name evidence="9" type="ORF">AAIG11_02440</name>
</gene>
<dbReference type="PANTHER" id="PTHR30008">
    <property type="entry name" value="EXODEOXYRIBONUCLEASE 7 LARGE SUBUNIT"/>
    <property type="match status" value="1"/>
</dbReference>
<comment type="caution">
    <text evidence="9">The sequence shown here is derived from an EMBL/GenBank/DDBJ whole genome shotgun (WGS) entry which is preliminary data.</text>
</comment>
<protein>
    <recommendedName>
        <fullName evidence="5">Exodeoxyribonuclease 7 large subunit</fullName>
        <ecNumber evidence="5">3.1.11.6</ecNumber>
    </recommendedName>
    <alternativeName>
        <fullName evidence="5">Exodeoxyribonuclease VII large subunit</fullName>
        <shortName evidence="5">Exonuclease VII large subunit</shortName>
    </alternativeName>
</protein>
<dbReference type="CDD" id="cd04489">
    <property type="entry name" value="ExoVII_LU_OBF"/>
    <property type="match status" value="1"/>
</dbReference>
<evidence type="ECO:0000313" key="10">
    <source>
        <dbReference type="Proteomes" id="UP001407405"/>
    </source>
</evidence>
<dbReference type="InterPro" id="IPR020579">
    <property type="entry name" value="Exonuc_VII_lsu_C"/>
</dbReference>
<keyword evidence="2 5" id="KW-0540">Nuclease</keyword>
<dbReference type="Pfam" id="PF13742">
    <property type="entry name" value="tRNA_anti_2"/>
    <property type="match status" value="1"/>
</dbReference>
<comment type="catalytic activity">
    <reaction evidence="5 6">
        <text>Exonucleolytic cleavage in either 5'- to 3'- or 3'- to 5'-direction to yield nucleoside 5'-phosphates.</text>
        <dbReference type="EC" id="3.1.11.6"/>
    </reaction>
</comment>
<organism evidence="9 10">
    <name type="scientific">Anoxynatronum sibiricum</name>
    <dbReference type="NCBI Taxonomy" id="210623"/>
    <lineage>
        <taxon>Bacteria</taxon>
        <taxon>Bacillati</taxon>
        <taxon>Bacillota</taxon>
        <taxon>Clostridia</taxon>
        <taxon>Eubacteriales</taxon>
        <taxon>Clostridiaceae</taxon>
        <taxon>Anoxynatronum</taxon>
    </lineage>
</organism>
<evidence type="ECO:0000256" key="2">
    <source>
        <dbReference type="ARBA" id="ARBA00022722"/>
    </source>
</evidence>
<keyword evidence="3 5" id="KW-0378">Hydrolase</keyword>
<dbReference type="Pfam" id="PF02601">
    <property type="entry name" value="Exonuc_VII_L"/>
    <property type="match status" value="1"/>
</dbReference>